<evidence type="ECO:0000256" key="1">
    <source>
        <dbReference type="SAM" id="Phobius"/>
    </source>
</evidence>
<gene>
    <name evidence="2" type="ORF">SAMN02745123_00999</name>
</gene>
<protein>
    <submittedName>
        <fullName evidence="2">Uncharacterized protein</fullName>
    </submittedName>
</protein>
<name>A0A1M6QEY9_9FIRM</name>
<feature type="transmembrane region" description="Helical" evidence="1">
    <location>
        <begin position="6"/>
        <end position="31"/>
    </location>
</feature>
<keyword evidence="3" id="KW-1185">Reference proteome</keyword>
<accession>A0A1M6QEY9</accession>
<evidence type="ECO:0000313" key="3">
    <source>
        <dbReference type="Proteomes" id="UP000183997"/>
    </source>
</evidence>
<keyword evidence="1" id="KW-1133">Transmembrane helix</keyword>
<proteinExistence type="predicted"/>
<keyword evidence="1" id="KW-0812">Transmembrane</keyword>
<reference evidence="3" key="1">
    <citation type="submission" date="2016-11" db="EMBL/GenBank/DDBJ databases">
        <authorList>
            <person name="Varghese N."/>
            <person name="Submissions S."/>
        </authorList>
    </citation>
    <scope>NUCLEOTIDE SEQUENCE [LARGE SCALE GENOMIC DNA]</scope>
    <source>
        <strain evidence="3">DSM 10349</strain>
    </source>
</reference>
<sequence length="52" mass="6163">MDTLQYILKFLFIFMIMILVIKVCMLVANYIGELIVGTIVKILQKIRKCKWL</sequence>
<dbReference type="EMBL" id="FRAR01000008">
    <property type="protein sequence ID" value="SHK18617.1"/>
    <property type="molecule type" value="Genomic_DNA"/>
</dbReference>
<organism evidence="2 3">
    <name type="scientific">Desulforamulus aeronauticus DSM 10349</name>
    <dbReference type="NCBI Taxonomy" id="1121421"/>
    <lineage>
        <taxon>Bacteria</taxon>
        <taxon>Bacillati</taxon>
        <taxon>Bacillota</taxon>
        <taxon>Clostridia</taxon>
        <taxon>Eubacteriales</taxon>
        <taxon>Peptococcaceae</taxon>
        <taxon>Desulforamulus</taxon>
    </lineage>
</organism>
<dbReference type="AlphaFoldDB" id="A0A1M6QEY9"/>
<keyword evidence="1" id="KW-0472">Membrane</keyword>
<dbReference type="Proteomes" id="UP000183997">
    <property type="component" value="Unassembled WGS sequence"/>
</dbReference>
<evidence type="ECO:0000313" key="2">
    <source>
        <dbReference type="EMBL" id="SHK18617.1"/>
    </source>
</evidence>